<evidence type="ECO:0000259" key="2">
    <source>
        <dbReference type="Pfam" id="PF13205"/>
    </source>
</evidence>
<accession>A0A160VD53</accession>
<dbReference type="AlphaFoldDB" id="A0A160VD53"/>
<evidence type="ECO:0000313" key="3">
    <source>
        <dbReference type="EMBL" id="CUV08326.1"/>
    </source>
</evidence>
<dbReference type="Pfam" id="PF13205">
    <property type="entry name" value="Big_5"/>
    <property type="match status" value="1"/>
</dbReference>
<name>A0A160VD53_9ZZZZ</name>
<gene>
    <name evidence="3" type="ORF">MGWOODY_Mmi2119</name>
</gene>
<protein>
    <recommendedName>
        <fullName evidence="2">SbsA Ig-like domain-containing protein</fullName>
    </recommendedName>
</protein>
<evidence type="ECO:0000256" key="1">
    <source>
        <dbReference type="ARBA" id="ARBA00022729"/>
    </source>
</evidence>
<dbReference type="InterPro" id="IPR032812">
    <property type="entry name" value="SbsA_Ig"/>
</dbReference>
<sequence length="535" mass="60150">MIYSCAAVSSPGGGPKDEIPPILISAEPEEGSLHFSGGPVVLSFSEYIDEKSLQNAVKISPRLEPLVEIKYDDDKIILDFPKELLSNQTYVITISRNLKDERGVALEQSIQVAYSTGDLIDKGKISGRIHGEDSYAGHLWKLDKGFVDSIFFTEPLYVSEADDNGNFNFKYLAPGDYVLLGIERSAAGASLVSQRMAYGVCPERMYSLGRDDELKGIIMRPKRETPPLKMTHGELLGQRWGWLHFNQVMKDDVILDGLSIIDSEQNEHGPEIFKDEQNQERFLVISPETLSIGKAELILNTVFSGENTLLDDAKINLRVPSKVDTSYIKWTKPEGIVTVRRQKDGGPVVPIVFSKPVISTSDSAFFMVADTDTVVMDIQWINPMEIAFLPPGGWQEKTQYKLMIFSNKLIPLEGKMLKDSISVVRINSEKKLGYGGLSGTIKKDGINPLLELRSLKKEPEIFRSSLNSNLQFEFKNIPEGPYHLMIIDDRDRNGDYSYGSAYPFQPSEWFYIHPDTFDVRANWDVDVGLIKMEEQ</sequence>
<keyword evidence="1" id="KW-0732">Signal</keyword>
<dbReference type="EMBL" id="FAXC01000045">
    <property type="protein sequence ID" value="CUV08326.1"/>
    <property type="molecule type" value="Genomic_DNA"/>
</dbReference>
<reference evidence="3" key="1">
    <citation type="submission" date="2015-10" db="EMBL/GenBank/DDBJ databases">
        <authorList>
            <person name="Gilbert D.G."/>
        </authorList>
    </citation>
    <scope>NUCLEOTIDE SEQUENCE</scope>
</reference>
<proteinExistence type="predicted"/>
<feature type="domain" description="SbsA Ig-like" evidence="2">
    <location>
        <begin position="17"/>
        <end position="116"/>
    </location>
</feature>
<organism evidence="3">
    <name type="scientific">hydrothermal vent metagenome</name>
    <dbReference type="NCBI Taxonomy" id="652676"/>
    <lineage>
        <taxon>unclassified sequences</taxon>
        <taxon>metagenomes</taxon>
        <taxon>ecological metagenomes</taxon>
    </lineage>
</organism>